<gene>
    <name evidence="1" type="ORF">WMSIL1_LOCUS8466</name>
</gene>
<evidence type="ECO:0000313" key="1">
    <source>
        <dbReference type="EMBL" id="VUZ49307.1"/>
    </source>
</evidence>
<reference evidence="1 2" key="1">
    <citation type="submission" date="2019-07" db="EMBL/GenBank/DDBJ databases">
        <authorList>
            <person name="Jastrzebski P J."/>
            <person name="Paukszto L."/>
            <person name="Jastrzebski P J."/>
        </authorList>
    </citation>
    <scope>NUCLEOTIDE SEQUENCE [LARGE SCALE GENOMIC DNA]</scope>
    <source>
        <strain evidence="1 2">WMS-il1</strain>
    </source>
</reference>
<keyword evidence="2" id="KW-1185">Reference proteome</keyword>
<proteinExistence type="predicted"/>
<organism evidence="1 2">
    <name type="scientific">Hymenolepis diminuta</name>
    <name type="common">Rat tapeworm</name>
    <dbReference type="NCBI Taxonomy" id="6216"/>
    <lineage>
        <taxon>Eukaryota</taxon>
        <taxon>Metazoa</taxon>
        <taxon>Spiralia</taxon>
        <taxon>Lophotrochozoa</taxon>
        <taxon>Platyhelminthes</taxon>
        <taxon>Cestoda</taxon>
        <taxon>Eucestoda</taxon>
        <taxon>Cyclophyllidea</taxon>
        <taxon>Hymenolepididae</taxon>
        <taxon>Hymenolepis</taxon>
    </lineage>
</organism>
<name>A0A564YPU1_HYMDI</name>
<dbReference type="Proteomes" id="UP000321570">
    <property type="component" value="Unassembled WGS sequence"/>
</dbReference>
<evidence type="ECO:0000313" key="2">
    <source>
        <dbReference type="Proteomes" id="UP000321570"/>
    </source>
</evidence>
<dbReference type="EMBL" id="CABIJS010000333">
    <property type="protein sequence ID" value="VUZ49307.1"/>
    <property type="molecule type" value="Genomic_DNA"/>
</dbReference>
<protein>
    <submittedName>
        <fullName evidence="1">Uncharacterized protein</fullName>
    </submittedName>
</protein>
<sequence>MLDLIGVSPVVWVRSSLTAFTGSLFVPTRIAVLTLMFEEGAIFIENLNQYRAPDLVVLQRSIRECVAHPTHNECVLVNIFIFAYGQI</sequence>
<accession>A0A564YPU1</accession>
<dbReference type="AlphaFoldDB" id="A0A564YPU1"/>